<feature type="transmembrane region" description="Helical" evidence="5">
    <location>
        <begin position="36"/>
        <end position="58"/>
    </location>
</feature>
<feature type="transmembrane region" description="Helical" evidence="5">
    <location>
        <begin position="127"/>
        <end position="149"/>
    </location>
</feature>
<feature type="transmembrane region" description="Helical" evidence="5">
    <location>
        <begin position="70"/>
        <end position="94"/>
    </location>
</feature>
<feature type="transmembrane region" description="Helical" evidence="5">
    <location>
        <begin position="291"/>
        <end position="314"/>
    </location>
</feature>
<gene>
    <name evidence="6" type="ORF">DW079_07315</name>
</gene>
<dbReference type="Proteomes" id="UP000286211">
    <property type="component" value="Unassembled WGS sequence"/>
</dbReference>
<dbReference type="GO" id="GO:0016020">
    <property type="term" value="C:membrane"/>
    <property type="evidence" value="ECO:0007669"/>
    <property type="project" value="UniProtKB-SubCell"/>
</dbReference>
<dbReference type="Gene3D" id="1.20.1530.20">
    <property type="match status" value="1"/>
</dbReference>
<dbReference type="Pfam" id="PF01758">
    <property type="entry name" value="SBF"/>
    <property type="match status" value="1"/>
</dbReference>
<comment type="caution">
    <text evidence="6">The sequence shown here is derived from an EMBL/GenBank/DDBJ whole genome shotgun (WGS) entry which is preliminary data.</text>
</comment>
<organism evidence="6 7">
    <name type="scientific">Segatella copri</name>
    <dbReference type="NCBI Taxonomy" id="165179"/>
    <lineage>
        <taxon>Bacteria</taxon>
        <taxon>Pseudomonadati</taxon>
        <taxon>Bacteroidota</taxon>
        <taxon>Bacteroidia</taxon>
        <taxon>Bacteroidales</taxon>
        <taxon>Prevotellaceae</taxon>
        <taxon>Segatella</taxon>
    </lineage>
</organism>
<evidence type="ECO:0000256" key="4">
    <source>
        <dbReference type="ARBA" id="ARBA00023136"/>
    </source>
</evidence>
<evidence type="ECO:0000256" key="2">
    <source>
        <dbReference type="ARBA" id="ARBA00022692"/>
    </source>
</evidence>
<evidence type="ECO:0000256" key="3">
    <source>
        <dbReference type="ARBA" id="ARBA00022989"/>
    </source>
</evidence>
<feature type="transmembrane region" description="Helical" evidence="5">
    <location>
        <begin position="161"/>
        <end position="186"/>
    </location>
</feature>
<proteinExistence type="predicted"/>
<dbReference type="AlphaFoldDB" id="A0A3R6FWJ3"/>
<sequence length="324" mass="34789">MLKLFQGLSKLLANYTSIFVIGVAVFTFFFPHTFDWVRGTTQTVILGIIMLTMGLTLTTNDFKILAQRPLDVFIGACAQFIIMPGVAYTLVHVWHLDPALALGILLVGCCPGGVSSNIMSYLCHGDVAFSVGMTCASTILAPVMTPLLMKITAGEIIHVDAVGMFINILIVTIIPVAIGCALNYIYGKKDCFPTIQSLMPGISVTCLAIIVGGVISTVHDDLVARGLSLFLWTFTVVFCHNTLGYLLGWLAGKCAGFNTAKKRTISIEVGMQNAGLATVLAGNFFAAQPLAVLPCAISCAWHSISGTILAGIYLKWDHLHEKKK</sequence>
<dbReference type="InterPro" id="IPR004710">
    <property type="entry name" value="Bilac:Na_transpt"/>
</dbReference>
<evidence type="ECO:0000256" key="1">
    <source>
        <dbReference type="ARBA" id="ARBA00004141"/>
    </source>
</evidence>
<name>A0A3R6FWJ3_9BACT</name>
<keyword evidence="4 5" id="KW-0472">Membrane</keyword>
<dbReference type="InterPro" id="IPR038770">
    <property type="entry name" value="Na+/solute_symporter_sf"/>
</dbReference>
<accession>A0A3R6FWJ3</accession>
<keyword evidence="3 5" id="KW-1133">Transmembrane helix</keyword>
<feature type="transmembrane region" description="Helical" evidence="5">
    <location>
        <begin position="100"/>
        <end position="120"/>
    </location>
</feature>
<dbReference type="PANTHER" id="PTHR10361:SF28">
    <property type="entry name" value="P3 PROTEIN-RELATED"/>
    <property type="match status" value="1"/>
</dbReference>
<feature type="transmembrane region" description="Helical" evidence="5">
    <location>
        <begin position="198"/>
        <end position="218"/>
    </location>
</feature>
<evidence type="ECO:0000313" key="7">
    <source>
        <dbReference type="Proteomes" id="UP000286211"/>
    </source>
</evidence>
<evidence type="ECO:0000256" key="5">
    <source>
        <dbReference type="SAM" id="Phobius"/>
    </source>
</evidence>
<comment type="subcellular location">
    <subcellularLocation>
        <location evidence="1">Membrane</location>
        <topology evidence="1">Multi-pass membrane protein</topology>
    </subcellularLocation>
</comment>
<dbReference type="InterPro" id="IPR002657">
    <property type="entry name" value="BilAc:Na_symport/Acr3"/>
</dbReference>
<feature type="transmembrane region" description="Helical" evidence="5">
    <location>
        <begin position="264"/>
        <end position="285"/>
    </location>
</feature>
<feature type="transmembrane region" description="Helical" evidence="5">
    <location>
        <begin position="12"/>
        <end position="30"/>
    </location>
</feature>
<dbReference type="PANTHER" id="PTHR10361">
    <property type="entry name" value="SODIUM-BILE ACID COTRANSPORTER"/>
    <property type="match status" value="1"/>
</dbReference>
<reference evidence="6 7" key="1">
    <citation type="submission" date="2018-08" db="EMBL/GenBank/DDBJ databases">
        <title>A genome reference for cultivated species of the human gut microbiota.</title>
        <authorList>
            <person name="Zou Y."/>
            <person name="Xue W."/>
            <person name="Luo G."/>
        </authorList>
    </citation>
    <scope>NUCLEOTIDE SEQUENCE [LARGE SCALE GENOMIC DNA]</scope>
    <source>
        <strain evidence="6 7">AF46-2NS</strain>
    </source>
</reference>
<feature type="transmembrane region" description="Helical" evidence="5">
    <location>
        <begin position="230"/>
        <end position="252"/>
    </location>
</feature>
<dbReference type="EMBL" id="QRNB01000031">
    <property type="protein sequence ID" value="RHK10480.1"/>
    <property type="molecule type" value="Genomic_DNA"/>
</dbReference>
<keyword evidence="2 5" id="KW-0812">Transmembrane</keyword>
<evidence type="ECO:0000313" key="6">
    <source>
        <dbReference type="EMBL" id="RHK10480.1"/>
    </source>
</evidence>
<protein>
    <submittedName>
        <fullName evidence="6">Bile acid:sodium symporter family protein</fullName>
    </submittedName>
</protein>